<organism evidence="2 3">
    <name type="scientific">Tritrichomonas foetus</name>
    <dbReference type="NCBI Taxonomy" id="1144522"/>
    <lineage>
        <taxon>Eukaryota</taxon>
        <taxon>Metamonada</taxon>
        <taxon>Parabasalia</taxon>
        <taxon>Tritrichomonadida</taxon>
        <taxon>Tritrichomonadidae</taxon>
        <taxon>Tritrichomonas</taxon>
    </lineage>
</organism>
<feature type="compositionally biased region" description="Polar residues" evidence="1">
    <location>
        <begin position="1"/>
        <end position="13"/>
    </location>
</feature>
<evidence type="ECO:0000313" key="2">
    <source>
        <dbReference type="EMBL" id="OHT01965.1"/>
    </source>
</evidence>
<accession>A0A1J4JXG0</accession>
<keyword evidence="3" id="KW-1185">Reference proteome</keyword>
<dbReference type="VEuPathDB" id="TrichDB:TRFO_31035"/>
<dbReference type="SUPFAM" id="SSF52540">
    <property type="entry name" value="P-loop containing nucleoside triphosphate hydrolases"/>
    <property type="match status" value="2"/>
</dbReference>
<feature type="compositionally biased region" description="Polar residues" evidence="1">
    <location>
        <begin position="115"/>
        <end position="143"/>
    </location>
</feature>
<feature type="compositionally biased region" description="Low complexity" evidence="1">
    <location>
        <begin position="144"/>
        <end position="162"/>
    </location>
</feature>
<protein>
    <submittedName>
        <fullName evidence="2">Uncharacterized protein</fullName>
    </submittedName>
</protein>
<dbReference type="AlphaFoldDB" id="A0A1J4JXG0"/>
<feature type="region of interest" description="Disordered" evidence="1">
    <location>
        <begin position="1"/>
        <end position="245"/>
    </location>
</feature>
<reference evidence="2" key="1">
    <citation type="submission" date="2016-10" db="EMBL/GenBank/DDBJ databases">
        <authorList>
            <person name="Benchimol M."/>
            <person name="Almeida L.G."/>
            <person name="Vasconcelos A.T."/>
            <person name="Perreira-Neves A."/>
            <person name="Rosa I.A."/>
            <person name="Tasca T."/>
            <person name="Bogo M.R."/>
            <person name="de Souza W."/>
        </authorList>
    </citation>
    <scope>NUCLEOTIDE SEQUENCE [LARGE SCALE GENOMIC DNA]</scope>
    <source>
        <strain evidence="2">K</strain>
    </source>
</reference>
<dbReference type="RefSeq" id="XP_068355101.1">
    <property type="nucleotide sequence ID" value="XM_068507699.1"/>
</dbReference>
<feature type="compositionally biased region" description="Polar residues" evidence="1">
    <location>
        <begin position="233"/>
        <end position="245"/>
    </location>
</feature>
<feature type="compositionally biased region" description="Pro residues" evidence="1">
    <location>
        <begin position="182"/>
        <end position="194"/>
    </location>
</feature>
<sequence>MDVSKTPTLSINKKATKVFGRPPDGSSVASEATESAGPKTLTIQFNTSKPRTPAEKKKRQSKIPSHIGSATKPKQSTMYSEPAATNDFSVDSIIDDHEERDKYSIKAKSVIPVSPNISTNNNSKANKKPTPSNIEMKNSNFSVSNHSLQSNISVSSISRASKIPPPPSQSDLYLTSQSPFPSQSPTPNPTPSPSPKKTAPQRYPREQPPQIPELSDRDYDEFSDSPVKGEYSFNESPKSVKNDNNSTISILPQVEEILDDAPTSKMTEVAKTLEDWQQNLLSVVSPLEIQQQQLWYNSLIEIFQQQNLGVNKNQISFYDELVDKSRRLLKSHRFSYPGGISHRFKIAVTGPSNSGKSTLLSVISNQLLLELIASGDWKQTFVFPVDVSLFVPLFDDFGSLYTHIVQLTISLLAAQRPLLVPYTESLIHAFQTVVTGVPLLPKPFLLDEDFRLIIPAVQQLLDIITQCWRDSTAMTSFAVNIFMFPYFLSTIFGFKKFIIIADHFDLSDVTKIPGPPFVDSTENIFISEVFKFALNESSYIVAGKNSSSLLDLLSTLDIPNKGYSQGIENVSTLDLIEPNEDDECSFNIAFENDEPSLTLNAKFMGGCPLYHLRWREINIMSNQIAEIEEEEEEEDVEEDRLALVNLIQALLKQVMASQDGSPYNLSIKNVTRIQAKKQE</sequence>
<evidence type="ECO:0000313" key="3">
    <source>
        <dbReference type="Proteomes" id="UP000179807"/>
    </source>
</evidence>
<comment type="caution">
    <text evidence="2">The sequence shown here is derived from an EMBL/GenBank/DDBJ whole genome shotgun (WGS) entry which is preliminary data.</text>
</comment>
<dbReference type="Proteomes" id="UP000179807">
    <property type="component" value="Unassembled WGS sequence"/>
</dbReference>
<name>A0A1J4JXG0_9EUKA</name>
<feature type="compositionally biased region" description="Basic and acidic residues" evidence="1">
    <location>
        <begin position="94"/>
        <end position="104"/>
    </location>
</feature>
<proteinExistence type="predicted"/>
<dbReference type="EMBL" id="MLAK01000887">
    <property type="protein sequence ID" value="OHT01965.1"/>
    <property type="molecule type" value="Genomic_DNA"/>
</dbReference>
<dbReference type="OrthoDB" id="10669948at2759"/>
<evidence type="ECO:0000256" key="1">
    <source>
        <dbReference type="SAM" id="MobiDB-lite"/>
    </source>
</evidence>
<dbReference type="InterPro" id="IPR027417">
    <property type="entry name" value="P-loop_NTPase"/>
</dbReference>
<gene>
    <name evidence="2" type="ORF">TRFO_31035</name>
</gene>
<dbReference type="GeneID" id="94842403"/>
<feature type="compositionally biased region" description="Polar residues" evidence="1">
    <location>
        <begin position="41"/>
        <end position="50"/>
    </location>
</feature>